<proteinExistence type="predicted"/>
<accession>A0ABS4DIW4</accession>
<evidence type="ECO:0000256" key="1">
    <source>
        <dbReference type="SAM" id="MobiDB-lite"/>
    </source>
</evidence>
<keyword evidence="3" id="KW-1185">Reference proteome</keyword>
<evidence type="ECO:0000313" key="2">
    <source>
        <dbReference type="EMBL" id="MBP1472997.1"/>
    </source>
</evidence>
<dbReference type="EMBL" id="JAGJRS010000003">
    <property type="protein sequence ID" value="MBP1472997.1"/>
    <property type="molecule type" value="Genomic_DNA"/>
</dbReference>
<dbReference type="RefSeq" id="WP_209614858.1">
    <property type="nucleotide sequence ID" value="NZ_JAGJRS010000003.1"/>
</dbReference>
<organism evidence="2 3">
    <name type="scientific">Frateuria flava</name>
    <dbReference type="NCBI Taxonomy" id="2821489"/>
    <lineage>
        <taxon>Bacteria</taxon>
        <taxon>Pseudomonadati</taxon>
        <taxon>Pseudomonadota</taxon>
        <taxon>Gammaproteobacteria</taxon>
        <taxon>Lysobacterales</taxon>
        <taxon>Rhodanobacteraceae</taxon>
        <taxon>Frateuria</taxon>
    </lineage>
</organism>
<dbReference type="Proteomes" id="UP000823790">
    <property type="component" value="Unassembled WGS sequence"/>
</dbReference>
<evidence type="ECO:0000313" key="3">
    <source>
        <dbReference type="Proteomes" id="UP000823790"/>
    </source>
</evidence>
<reference evidence="2 3" key="1">
    <citation type="submission" date="2021-04" db="EMBL/GenBank/DDBJ databases">
        <authorList>
            <person name="Huq M.A."/>
        </authorList>
    </citation>
    <scope>NUCLEOTIDE SEQUENCE [LARGE SCALE GENOMIC DNA]</scope>
    <source>
        <strain evidence="2 3">MAH-13</strain>
    </source>
</reference>
<name>A0ABS4DIW4_9GAMM</name>
<protein>
    <submittedName>
        <fullName evidence="2">Uncharacterized protein</fullName>
    </submittedName>
</protein>
<gene>
    <name evidence="2" type="ORF">J7I44_01715</name>
</gene>
<sequence>MGKADRNNRSNQLNPNNDAYYQSRGWGSRDDSFGGDSPGDCMGSMGWGWRYSEPFKCHQHGPALYGYAEAVGAIESEVKFHLPYAMMEFSREGADLVIDFIYLDRWLEPAAFKIIKQWEAKNREAFRRITGIVVRFRGETVAGFVKCPHCKGEHRIEQGLCPPPLPLD</sequence>
<feature type="region of interest" description="Disordered" evidence="1">
    <location>
        <begin position="1"/>
        <end position="25"/>
    </location>
</feature>
<comment type="caution">
    <text evidence="2">The sequence shown here is derived from an EMBL/GenBank/DDBJ whole genome shotgun (WGS) entry which is preliminary data.</text>
</comment>